<dbReference type="GO" id="GO:0003676">
    <property type="term" value="F:nucleic acid binding"/>
    <property type="evidence" value="ECO:0007669"/>
    <property type="project" value="InterPro"/>
</dbReference>
<keyword evidence="3" id="KW-0255">Endonuclease</keyword>
<proteinExistence type="predicted"/>
<feature type="domain" description="HNH nuclease" evidence="2">
    <location>
        <begin position="18"/>
        <end position="71"/>
    </location>
</feature>
<dbReference type="Pfam" id="PF01844">
    <property type="entry name" value="HNH"/>
    <property type="match status" value="1"/>
</dbReference>
<feature type="region of interest" description="Disordered" evidence="1">
    <location>
        <begin position="75"/>
        <end position="104"/>
    </location>
</feature>
<keyword evidence="3" id="KW-0378">Hydrolase</keyword>
<reference evidence="3" key="1">
    <citation type="submission" date="2020-07" db="EMBL/GenBank/DDBJ databases">
        <title>Complete genome sequence of Streptomyces phage Shady.</title>
        <authorList>
            <person name="Ortega C.A."/>
            <person name="Hernandez I."/>
            <person name="Guadalupe Vizoso-Pinto M."/>
            <person name="Clark J.D."/>
            <person name="Liu M."/>
            <person name="Burrowes B.H."/>
        </authorList>
    </citation>
    <scope>NUCLEOTIDE SEQUENCE</scope>
</reference>
<dbReference type="CDD" id="cd00085">
    <property type="entry name" value="HNHc"/>
    <property type="match status" value="1"/>
</dbReference>
<evidence type="ECO:0000256" key="1">
    <source>
        <dbReference type="SAM" id="MobiDB-lite"/>
    </source>
</evidence>
<name>A0A873WHJ5_9CAUD</name>
<dbReference type="Gene3D" id="1.10.30.50">
    <property type="match status" value="1"/>
</dbReference>
<dbReference type="GO" id="GO:0004519">
    <property type="term" value="F:endonuclease activity"/>
    <property type="evidence" value="ECO:0007669"/>
    <property type="project" value="UniProtKB-KW"/>
</dbReference>
<evidence type="ECO:0000259" key="2">
    <source>
        <dbReference type="SMART" id="SM00507"/>
    </source>
</evidence>
<dbReference type="InterPro" id="IPR003615">
    <property type="entry name" value="HNH_nuc"/>
</dbReference>
<protein>
    <submittedName>
        <fullName evidence="3">HNH endonuclease</fullName>
    </submittedName>
</protein>
<feature type="compositionally biased region" description="Basic and acidic residues" evidence="1">
    <location>
        <begin position="92"/>
        <end position="104"/>
    </location>
</feature>
<sequence>MAWHSSNRRSELPPNWGTLRQRVIRRDKGLCQGVLDTGGLCGHPGTDVDHIRPGNDHSLSNLQLLCPWCHKRKTQAESAQARSTKSIPKQAIPRDQREATPDPW</sequence>
<gene>
    <name evidence="3" type="ORF">CPT_Shady_080</name>
</gene>
<dbReference type="InterPro" id="IPR002711">
    <property type="entry name" value="HNH"/>
</dbReference>
<evidence type="ECO:0000313" key="4">
    <source>
        <dbReference type="Proteomes" id="UP000663311"/>
    </source>
</evidence>
<dbReference type="Proteomes" id="UP000663311">
    <property type="component" value="Segment"/>
</dbReference>
<keyword evidence="3" id="KW-0540">Nuclease</keyword>
<dbReference type="SMART" id="SM00507">
    <property type="entry name" value="HNHc"/>
    <property type="match status" value="1"/>
</dbReference>
<dbReference type="GO" id="GO:0008270">
    <property type="term" value="F:zinc ion binding"/>
    <property type="evidence" value="ECO:0007669"/>
    <property type="project" value="InterPro"/>
</dbReference>
<dbReference type="EMBL" id="MT701596">
    <property type="protein sequence ID" value="QPB09833.1"/>
    <property type="molecule type" value="Genomic_DNA"/>
</dbReference>
<organism evidence="3 4">
    <name type="scientific">Streptomyces phage Shady</name>
    <dbReference type="NCBI Taxonomy" id="2767585"/>
    <lineage>
        <taxon>Viruses</taxon>
        <taxon>Duplodnaviria</taxon>
        <taxon>Heunggongvirae</taxon>
        <taxon>Uroviricota</taxon>
        <taxon>Caudoviricetes</taxon>
        <taxon>Colingsworthviridae</taxon>
        <taxon>Shadyvirus</taxon>
        <taxon>Shadyvirus shady</taxon>
    </lineage>
</organism>
<accession>A0A873WHJ5</accession>
<evidence type="ECO:0000313" key="3">
    <source>
        <dbReference type="EMBL" id="QPB09833.1"/>
    </source>
</evidence>
<feature type="compositionally biased region" description="Polar residues" evidence="1">
    <location>
        <begin position="76"/>
        <end position="87"/>
    </location>
</feature>
<keyword evidence="4" id="KW-1185">Reference proteome</keyword>